<keyword evidence="1" id="KW-0863">Zinc-finger</keyword>
<name>A0AAE1HN96_9NEOP</name>
<accession>A0AAE1HN96</accession>
<feature type="region of interest" description="Disordered" evidence="2">
    <location>
        <begin position="57"/>
        <end position="130"/>
    </location>
</feature>
<keyword evidence="1" id="KW-0479">Metal-binding</keyword>
<organism evidence="4 5">
    <name type="scientific">Frankliniella fusca</name>
    <dbReference type="NCBI Taxonomy" id="407009"/>
    <lineage>
        <taxon>Eukaryota</taxon>
        <taxon>Metazoa</taxon>
        <taxon>Ecdysozoa</taxon>
        <taxon>Arthropoda</taxon>
        <taxon>Hexapoda</taxon>
        <taxon>Insecta</taxon>
        <taxon>Pterygota</taxon>
        <taxon>Neoptera</taxon>
        <taxon>Paraneoptera</taxon>
        <taxon>Thysanoptera</taxon>
        <taxon>Terebrantia</taxon>
        <taxon>Thripoidea</taxon>
        <taxon>Thripidae</taxon>
        <taxon>Frankliniella</taxon>
    </lineage>
</organism>
<evidence type="ECO:0000313" key="5">
    <source>
        <dbReference type="Proteomes" id="UP001219518"/>
    </source>
</evidence>
<evidence type="ECO:0000259" key="3">
    <source>
        <dbReference type="PROSITE" id="PS50157"/>
    </source>
</evidence>
<sequence length="493" mass="55515">MEDNEVNSDDENDALNCETENILPEDDCNLSKNDSVFNLSSRTDNVSSDALVEDLSFIEDDPGSPVPQNSSTPGKPAELRQSPRLRARALARAASPVPASTSQPTPQLAQSRAIRAKAKRSAPKTGRLKCPKCPSDFANKKTLDTHLRTHVLKGVASRAPNLQDLLMAMERLVKEVLEEIAKERVIGDLSDKVNKYAGKILLKLNEEHAKDDTEELYKFLSYHFFDIIRDSKILFPSSIRSAFNIGQNKLMSSEEFMTELNGILSSLEETEVDVCNVFIGNVMLILCKKIQIFCIRHMREVSAELLQPVQYKKRSKDSINSVKFHQLVYYIGGSVVGGFLWKGKEYGKTSAVWNRYFDVLTAKFCVNTEKTNQCVEEVREFTERKDRGGLTHLCEESFSFFLVLFDQIMSLEGEDGSFPQKIIDENILGSDVLLCLWDCLVGNELNQDDSIDLLVQVSDTCLKIVKKGILKRRLNKHLQKPVNSLALRKRLAA</sequence>
<keyword evidence="5" id="KW-1185">Reference proteome</keyword>
<reference evidence="4" key="2">
    <citation type="journal article" date="2023" name="BMC Genomics">
        <title>Pest status, molecular evolution, and epigenetic factors derived from the genome assembly of Frankliniella fusca, a thysanopteran phytovirus vector.</title>
        <authorList>
            <person name="Catto M.A."/>
            <person name="Labadie P.E."/>
            <person name="Jacobson A.L."/>
            <person name="Kennedy G.G."/>
            <person name="Srinivasan R."/>
            <person name="Hunt B.G."/>
        </authorList>
    </citation>
    <scope>NUCLEOTIDE SEQUENCE</scope>
    <source>
        <strain evidence="4">PL_HMW_Pooled</strain>
    </source>
</reference>
<dbReference type="EMBL" id="JAHWGI010001190">
    <property type="protein sequence ID" value="KAK3924506.1"/>
    <property type="molecule type" value="Genomic_DNA"/>
</dbReference>
<dbReference type="AlphaFoldDB" id="A0AAE1HN96"/>
<dbReference type="InterPro" id="IPR013087">
    <property type="entry name" value="Znf_C2H2_type"/>
</dbReference>
<dbReference type="GO" id="GO:0008270">
    <property type="term" value="F:zinc ion binding"/>
    <property type="evidence" value="ECO:0007669"/>
    <property type="project" value="UniProtKB-KW"/>
</dbReference>
<protein>
    <submittedName>
        <fullName evidence="4">Protein Wiz</fullName>
    </submittedName>
</protein>
<dbReference type="PROSITE" id="PS50157">
    <property type="entry name" value="ZINC_FINGER_C2H2_2"/>
    <property type="match status" value="1"/>
</dbReference>
<comment type="caution">
    <text evidence="4">The sequence shown here is derived from an EMBL/GenBank/DDBJ whole genome shotgun (WGS) entry which is preliminary data.</text>
</comment>
<feature type="compositionally biased region" description="Low complexity" evidence="2">
    <location>
        <begin position="90"/>
        <end position="100"/>
    </location>
</feature>
<keyword evidence="1" id="KW-0862">Zinc</keyword>
<evidence type="ECO:0000256" key="1">
    <source>
        <dbReference type="PROSITE-ProRule" id="PRU00042"/>
    </source>
</evidence>
<dbReference type="SMART" id="SM00355">
    <property type="entry name" value="ZnF_C2H2"/>
    <property type="match status" value="1"/>
</dbReference>
<feature type="domain" description="C2H2-type" evidence="3">
    <location>
        <begin position="128"/>
        <end position="150"/>
    </location>
</feature>
<evidence type="ECO:0000256" key="2">
    <source>
        <dbReference type="SAM" id="MobiDB-lite"/>
    </source>
</evidence>
<evidence type="ECO:0000313" key="4">
    <source>
        <dbReference type="EMBL" id="KAK3924506.1"/>
    </source>
</evidence>
<dbReference type="PROSITE" id="PS00028">
    <property type="entry name" value="ZINC_FINGER_C2H2_1"/>
    <property type="match status" value="1"/>
</dbReference>
<dbReference type="Proteomes" id="UP001219518">
    <property type="component" value="Unassembled WGS sequence"/>
</dbReference>
<gene>
    <name evidence="4" type="ORF">KUF71_012528</name>
</gene>
<proteinExistence type="predicted"/>
<reference evidence="4" key="1">
    <citation type="submission" date="2021-07" db="EMBL/GenBank/DDBJ databases">
        <authorList>
            <person name="Catto M.A."/>
            <person name="Jacobson A."/>
            <person name="Kennedy G."/>
            <person name="Labadie P."/>
            <person name="Hunt B.G."/>
            <person name="Srinivasan R."/>
        </authorList>
    </citation>
    <scope>NUCLEOTIDE SEQUENCE</scope>
    <source>
        <strain evidence="4">PL_HMW_Pooled</strain>
        <tissue evidence="4">Head</tissue>
    </source>
</reference>
<feature type="compositionally biased region" description="Basic residues" evidence="2">
    <location>
        <begin position="114"/>
        <end position="130"/>
    </location>
</feature>